<feature type="region of interest" description="Disordered" evidence="1">
    <location>
        <begin position="91"/>
        <end position="111"/>
    </location>
</feature>
<keyword evidence="2" id="KW-0812">Transmembrane</keyword>
<organism evidence="4 5">
    <name type="scientific">Salinirubellus salinus</name>
    <dbReference type="NCBI Taxonomy" id="1364945"/>
    <lineage>
        <taxon>Archaea</taxon>
        <taxon>Methanobacteriati</taxon>
        <taxon>Methanobacteriota</taxon>
        <taxon>Stenosarchaea group</taxon>
        <taxon>Halobacteria</taxon>
        <taxon>Halobacteriales</taxon>
        <taxon>Natronomonadaceae</taxon>
        <taxon>Salinirubellus</taxon>
    </lineage>
</organism>
<evidence type="ECO:0000313" key="5">
    <source>
        <dbReference type="Proteomes" id="UP001057580"/>
    </source>
</evidence>
<evidence type="ECO:0000259" key="3">
    <source>
        <dbReference type="Pfam" id="PF07790"/>
    </source>
</evidence>
<evidence type="ECO:0000256" key="2">
    <source>
        <dbReference type="SAM" id="Phobius"/>
    </source>
</evidence>
<evidence type="ECO:0000256" key="1">
    <source>
        <dbReference type="SAM" id="MobiDB-lite"/>
    </source>
</evidence>
<dbReference type="GeneID" id="74941158"/>
<dbReference type="AlphaFoldDB" id="A0A9E7U8P9"/>
<feature type="transmembrane region" description="Helical" evidence="2">
    <location>
        <begin position="12"/>
        <end position="35"/>
    </location>
</feature>
<sequence length="180" mass="18868">MGTRGGDRAVSPVIGVVIIVGVTVVLSAAVAGFVFTQQRGLQSPGPTATFEFDLVENDEGNDLLLVTHSAGEPIALDKLLLVADRPVDLGGSNNDPNQDFATTGEKLDEGNGQVGIGETWEAGETIEVLAGDYGSDPDELDGVTLRLVWNPREVDKDDQGGEAPSSVVGESSVVLFRYEV</sequence>
<accession>A0A9E7U8P9</accession>
<keyword evidence="5" id="KW-1185">Reference proteome</keyword>
<dbReference type="InterPro" id="IPR012859">
    <property type="entry name" value="Pilin_N_archaeal"/>
</dbReference>
<dbReference type="RefSeq" id="WP_260594118.1">
    <property type="nucleotide sequence ID" value="NZ_CP104003.1"/>
</dbReference>
<dbReference type="Pfam" id="PF07790">
    <property type="entry name" value="Pilin_N"/>
    <property type="match status" value="1"/>
</dbReference>
<name>A0A9E7U8P9_9EURY</name>
<evidence type="ECO:0000313" key="4">
    <source>
        <dbReference type="EMBL" id="UWM55066.1"/>
    </source>
</evidence>
<keyword evidence="2" id="KW-0472">Membrane</keyword>
<keyword evidence="2" id="KW-1133">Transmembrane helix</keyword>
<reference evidence="4" key="1">
    <citation type="submission" date="2022-09" db="EMBL/GenBank/DDBJ databases">
        <title>Diverse halophilic archaea isolated from saline environments.</title>
        <authorList>
            <person name="Cui H.-L."/>
        </authorList>
    </citation>
    <scope>NUCLEOTIDE SEQUENCE</scope>
    <source>
        <strain evidence="4">ZS-35-S2</strain>
    </source>
</reference>
<dbReference type="KEGG" id="ssai:N0B31_02010"/>
<protein>
    <submittedName>
        <fullName evidence="4">Type IV pilin</fullName>
    </submittedName>
</protein>
<dbReference type="NCBIfam" id="TIGR02537">
    <property type="entry name" value="arch_flag_Nterm"/>
    <property type="match status" value="1"/>
</dbReference>
<feature type="domain" description="Archaeal Type IV pilin N-terminal" evidence="3">
    <location>
        <begin position="8"/>
        <end position="82"/>
    </location>
</feature>
<gene>
    <name evidence="4" type="ORF">N0B31_02010</name>
</gene>
<proteinExistence type="predicted"/>
<feature type="compositionally biased region" description="Polar residues" evidence="1">
    <location>
        <begin position="91"/>
        <end position="101"/>
    </location>
</feature>
<dbReference type="InterPro" id="IPR013373">
    <property type="entry name" value="Flagellin/pilin_N_arc"/>
</dbReference>
<dbReference type="EMBL" id="CP104003">
    <property type="protein sequence ID" value="UWM55066.1"/>
    <property type="molecule type" value="Genomic_DNA"/>
</dbReference>
<dbReference type="Proteomes" id="UP001057580">
    <property type="component" value="Chromosome"/>
</dbReference>